<dbReference type="PANTHER" id="PTHR37817">
    <property type="entry name" value="N-ACETYLTRANSFERASE EIS"/>
    <property type="match status" value="1"/>
</dbReference>
<name>A0ABT2N6A2_9CYAN</name>
<dbReference type="Pfam" id="PF13530">
    <property type="entry name" value="SCP2_2"/>
    <property type="match status" value="1"/>
</dbReference>
<dbReference type="PANTHER" id="PTHR37817:SF1">
    <property type="entry name" value="N-ACETYLTRANSFERASE EIS"/>
    <property type="match status" value="1"/>
</dbReference>
<dbReference type="Proteomes" id="UP001525961">
    <property type="component" value="Unassembled WGS sequence"/>
</dbReference>
<dbReference type="Pfam" id="PF17668">
    <property type="entry name" value="Acetyltransf_17"/>
    <property type="match status" value="1"/>
</dbReference>
<dbReference type="SUPFAM" id="SSF55718">
    <property type="entry name" value="SCP-like"/>
    <property type="match status" value="1"/>
</dbReference>
<dbReference type="InterPro" id="IPR016181">
    <property type="entry name" value="Acyl_CoA_acyltransferase"/>
</dbReference>
<dbReference type="InterPro" id="IPR041380">
    <property type="entry name" value="Acetyltransf_17"/>
</dbReference>
<dbReference type="Pfam" id="PF13527">
    <property type="entry name" value="Acetyltransf_9"/>
    <property type="match status" value="1"/>
</dbReference>
<evidence type="ECO:0000313" key="2">
    <source>
        <dbReference type="EMBL" id="MCT7978198.1"/>
    </source>
</evidence>
<keyword evidence="2" id="KW-0808">Transferase</keyword>
<gene>
    <name evidence="2" type="ORF">NG792_10815</name>
</gene>
<protein>
    <submittedName>
        <fullName evidence="2">GNAT family N-acetyltransferase</fullName>
        <ecNumber evidence="2">2.3.1.-</ecNumber>
    </submittedName>
</protein>
<reference evidence="2 3" key="1">
    <citation type="journal article" date="2022" name="Front. Microbiol.">
        <title>High genomic differentiation and limited gene flow indicate recent cryptic speciation within the genus Laspinema (cyanobacteria).</title>
        <authorList>
            <person name="Stanojkovic A."/>
            <person name="Skoupy S."/>
            <person name="Skaloud P."/>
            <person name="Dvorak P."/>
        </authorList>
    </citation>
    <scope>NUCLEOTIDE SEQUENCE [LARGE SCALE GENOMIC DNA]</scope>
    <source>
        <strain evidence="2 3">D3b</strain>
    </source>
</reference>
<dbReference type="InterPro" id="IPR036527">
    <property type="entry name" value="SCP2_sterol-bd_dom_sf"/>
</dbReference>
<dbReference type="EC" id="2.3.1.-" evidence="2"/>
<dbReference type="GO" id="GO:0016746">
    <property type="term" value="F:acyltransferase activity"/>
    <property type="evidence" value="ECO:0007669"/>
    <property type="project" value="UniProtKB-KW"/>
</dbReference>
<feature type="domain" description="N-acetyltransferase" evidence="1">
    <location>
        <begin position="5"/>
        <end position="148"/>
    </location>
</feature>
<dbReference type="CDD" id="cd04301">
    <property type="entry name" value="NAT_SF"/>
    <property type="match status" value="1"/>
</dbReference>
<organism evidence="2 3">
    <name type="scientific">Laspinema olomoucense D3b</name>
    <dbReference type="NCBI Taxonomy" id="2953688"/>
    <lineage>
        <taxon>Bacteria</taxon>
        <taxon>Bacillati</taxon>
        <taxon>Cyanobacteriota</taxon>
        <taxon>Cyanophyceae</taxon>
        <taxon>Oscillatoriophycideae</taxon>
        <taxon>Oscillatoriales</taxon>
        <taxon>Laspinemataceae</taxon>
        <taxon>Laspinema</taxon>
        <taxon>Laspinema olomoucense</taxon>
    </lineage>
</organism>
<dbReference type="Gene3D" id="3.30.1050.10">
    <property type="entry name" value="SCP2 sterol-binding domain"/>
    <property type="match status" value="1"/>
</dbReference>
<dbReference type="InterPro" id="IPR025559">
    <property type="entry name" value="Eis_dom"/>
</dbReference>
<dbReference type="RefSeq" id="WP_261235461.1">
    <property type="nucleotide sequence ID" value="NZ_JAMXFA010000012.1"/>
</dbReference>
<keyword evidence="2" id="KW-0012">Acyltransferase</keyword>
<dbReference type="Gene3D" id="3.40.630.30">
    <property type="match status" value="2"/>
</dbReference>
<comment type="caution">
    <text evidence="2">The sequence shown here is derived from an EMBL/GenBank/DDBJ whole genome shotgun (WGS) entry which is preliminary data.</text>
</comment>
<keyword evidence="3" id="KW-1185">Reference proteome</keyword>
<dbReference type="InterPro" id="IPR051554">
    <property type="entry name" value="Acetyltransferase_Eis"/>
</dbReference>
<sequence length="390" mass="43775">MQNQRKFGPLSNGKEAENLGLMLCHSFNFTGWELFRDRIGIKNYRAIWQGNQIIGGLGLYPMAQWWGGNPVKMAGIAAVGVSPEHRGTGVAEELLKNTLQEIYNNQIPLSVLYPATQVVYRKVGYEQAGSLCKWQLPIHSIQMRDRTLAMHPVEPILSETIAALYQQQALTCNGNLDRHPGIWENIFKPTPEEPLYADLIGEPDDWQGYIIYSQRREGNSQTIAIADWVALTPAAIRRIWTFLADFRSQFANVIWKSSPRDPFLLCLPEQTGQITEFSHWMLRIVNVPLSLQQRGYPSGIEAELHLEVEDNILAENKGKFILSVSNGKAEVTPGGRGDLRLDVRGLAPLYTGFFTPHQLHLSGHLQGNSSALSVATQLFSGPHPWMADMF</sequence>
<accession>A0ABT2N6A2</accession>
<dbReference type="PROSITE" id="PS51186">
    <property type="entry name" value="GNAT"/>
    <property type="match status" value="1"/>
</dbReference>
<dbReference type="EMBL" id="JAMXFA010000012">
    <property type="protein sequence ID" value="MCT7978198.1"/>
    <property type="molecule type" value="Genomic_DNA"/>
</dbReference>
<dbReference type="SUPFAM" id="SSF55729">
    <property type="entry name" value="Acyl-CoA N-acyltransferases (Nat)"/>
    <property type="match status" value="1"/>
</dbReference>
<evidence type="ECO:0000259" key="1">
    <source>
        <dbReference type="PROSITE" id="PS51186"/>
    </source>
</evidence>
<proteinExistence type="predicted"/>
<evidence type="ECO:0000313" key="3">
    <source>
        <dbReference type="Proteomes" id="UP001525961"/>
    </source>
</evidence>
<dbReference type="InterPro" id="IPR000182">
    <property type="entry name" value="GNAT_dom"/>
</dbReference>